<keyword evidence="1" id="KW-0732">Signal</keyword>
<evidence type="ECO:0000313" key="2">
    <source>
        <dbReference type="EMBL" id="TKV94608.1"/>
    </source>
</evidence>
<dbReference type="EMBL" id="CM016560">
    <property type="protein sequence ID" value="TKV94608.1"/>
    <property type="molecule type" value="Genomic_DNA"/>
</dbReference>
<evidence type="ECO:0000313" key="3">
    <source>
        <dbReference type="Proteomes" id="UP000298652"/>
    </source>
</evidence>
<name>A0A4U6T2E5_SETVI</name>
<feature type="chain" id="PRO_5020807791" evidence="1">
    <location>
        <begin position="17"/>
        <end position="37"/>
    </location>
</feature>
<dbReference type="Gramene" id="TKV94608">
    <property type="protein sequence ID" value="TKV94608"/>
    <property type="gene ID" value="SEVIR_9G306401v2"/>
</dbReference>
<gene>
    <name evidence="2" type="ORF">SEVIR_9G306401v2</name>
</gene>
<accession>A0A4U6T2E5</accession>
<proteinExistence type="predicted"/>
<organism evidence="2 3">
    <name type="scientific">Setaria viridis</name>
    <name type="common">Green bristlegrass</name>
    <name type="synonym">Setaria italica subsp. viridis</name>
    <dbReference type="NCBI Taxonomy" id="4556"/>
    <lineage>
        <taxon>Eukaryota</taxon>
        <taxon>Viridiplantae</taxon>
        <taxon>Streptophyta</taxon>
        <taxon>Embryophyta</taxon>
        <taxon>Tracheophyta</taxon>
        <taxon>Spermatophyta</taxon>
        <taxon>Magnoliopsida</taxon>
        <taxon>Liliopsida</taxon>
        <taxon>Poales</taxon>
        <taxon>Poaceae</taxon>
        <taxon>PACMAD clade</taxon>
        <taxon>Panicoideae</taxon>
        <taxon>Panicodae</taxon>
        <taxon>Paniceae</taxon>
        <taxon>Cenchrinae</taxon>
        <taxon>Setaria</taxon>
    </lineage>
</organism>
<reference evidence="2" key="1">
    <citation type="submission" date="2019-03" db="EMBL/GenBank/DDBJ databases">
        <title>WGS assembly of Setaria viridis.</title>
        <authorList>
            <person name="Huang P."/>
            <person name="Jenkins J."/>
            <person name="Grimwood J."/>
            <person name="Barry K."/>
            <person name="Healey A."/>
            <person name="Mamidi S."/>
            <person name="Sreedasyam A."/>
            <person name="Shu S."/>
            <person name="Feldman M."/>
            <person name="Wu J."/>
            <person name="Yu Y."/>
            <person name="Chen C."/>
            <person name="Johnson J."/>
            <person name="Rokhsar D."/>
            <person name="Baxter I."/>
            <person name="Schmutz J."/>
            <person name="Brutnell T."/>
            <person name="Kellogg E."/>
        </authorList>
    </citation>
    <scope>NUCLEOTIDE SEQUENCE [LARGE SCALE GENOMIC DNA]</scope>
</reference>
<dbReference type="Proteomes" id="UP000298652">
    <property type="component" value="Chromosome 9"/>
</dbReference>
<dbReference type="AlphaFoldDB" id="A0A4U6T2E5"/>
<keyword evidence="3" id="KW-1185">Reference proteome</keyword>
<sequence length="37" mass="4102">MLCLLLIVTLVQLLCAHISKRSSCCPLMSRSVLSQQL</sequence>
<feature type="signal peptide" evidence="1">
    <location>
        <begin position="1"/>
        <end position="16"/>
    </location>
</feature>
<protein>
    <submittedName>
        <fullName evidence="2">Uncharacterized protein</fullName>
    </submittedName>
</protein>
<evidence type="ECO:0000256" key="1">
    <source>
        <dbReference type="SAM" id="SignalP"/>
    </source>
</evidence>